<evidence type="ECO:0000313" key="2">
    <source>
        <dbReference type="Proteomes" id="UP000541583"/>
    </source>
</evidence>
<organism evidence="1 2">
    <name type="scientific">Mucilaginibacter lappiensis</name>
    <dbReference type="NCBI Taxonomy" id="354630"/>
    <lineage>
        <taxon>Bacteria</taxon>
        <taxon>Pseudomonadati</taxon>
        <taxon>Bacteroidota</taxon>
        <taxon>Sphingobacteriia</taxon>
        <taxon>Sphingobacteriales</taxon>
        <taxon>Sphingobacteriaceae</taxon>
        <taxon>Mucilaginibacter</taxon>
    </lineage>
</organism>
<dbReference type="EMBL" id="JACHCB010000010">
    <property type="protein sequence ID" value="MBB6110997.1"/>
    <property type="molecule type" value="Genomic_DNA"/>
</dbReference>
<gene>
    <name evidence="1" type="ORF">HDF23_003764</name>
</gene>
<sequence>MIPSHVYKKSNSMKFSGFSSEERESIFGLESMAKQEA</sequence>
<comment type="caution">
    <text evidence="1">The sequence shown here is derived from an EMBL/GenBank/DDBJ whole genome shotgun (WGS) entry which is preliminary data.</text>
</comment>
<name>A0ABR6PMK9_9SPHI</name>
<reference evidence="1 2" key="1">
    <citation type="submission" date="2020-08" db="EMBL/GenBank/DDBJ databases">
        <title>Genomic Encyclopedia of Type Strains, Phase IV (KMG-V): Genome sequencing to study the core and pangenomes of soil and plant-associated prokaryotes.</title>
        <authorList>
            <person name="Whitman W."/>
        </authorList>
    </citation>
    <scope>NUCLEOTIDE SEQUENCE [LARGE SCALE GENOMIC DNA]</scope>
    <source>
        <strain evidence="1 2">ANJLi2</strain>
    </source>
</reference>
<dbReference type="Proteomes" id="UP000541583">
    <property type="component" value="Unassembled WGS sequence"/>
</dbReference>
<keyword evidence="2" id="KW-1185">Reference proteome</keyword>
<accession>A0ABR6PMK9</accession>
<protein>
    <submittedName>
        <fullName evidence="1">Uncharacterized protein</fullName>
    </submittedName>
</protein>
<proteinExistence type="predicted"/>
<evidence type="ECO:0000313" key="1">
    <source>
        <dbReference type="EMBL" id="MBB6110997.1"/>
    </source>
</evidence>